<feature type="signal peptide" evidence="4">
    <location>
        <begin position="1"/>
        <end position="20"/>
    </location>
</feature>
<dbReference type="AlphaFoldDB" id="A0A1E1F852"/>
<dbReference type="NCBIfam" id="TIGR02775">
    <property type="entry name" value="TrbG_Ti"/>
    <property type="match status" value="1"/>
</dbReference>
<dbReference type="Gene3D" id="2.60.40.2500">
    <property type="match status" value="1"/>
</dbReference>
<dbReference type="InterPro" id="IPR038161">
    <property type="entry name" value="VirB9/CagX/TrbG_C_sf"/>
</dbReference>
<keyword evidence="5" id="KW-0614">Plasmid</keyword>
<evidence type="ECO:0000256" key="4">
    <source>
        <dbReference type="SAM" id="SignalP"/>
    </source>
</evidence>
<gene>
    <name evidence="5" type="ORF">SCLO_3000310</name>
</gene>
<comment type="similarity">
    <text evidence="1">Belongs to the TrbG/VirB9 family.</text>
</comment>
<organism evidence="5 6">
    <name type="scientific">Sphingobium cloacae</name>
    <dbReference type="NCBI Taxonomy" id="120107"/>
    <lineage>
        <taxon>Bacteria</taxon>
        <taxon>Pseudomonadati</taxon>
        <taxon>Pseudomonadota</taxon>
        <taxon>Alphaproteobacteria</taxon>
        <taxon>Sphingomonadales</taxon>
        <taxon>Sphingomonadaceae</taxon>
        <taxon>Sphingobium</taxon>
    </lineage>
</organism>
<dbReference type="InterPro" id="IPR033645">
    <property type="entry name" value="VirB9/CagX/TrbG_C"/>
</dbReference>
<dbReference type="Pfam" id="PF03524">
    <property type="entry name" value="CagX"/>
    <property type="match status" value="1"/>
</dbReference>
<dbReference type="KEGG" id="sclo:SCLO_3000310"/>
<dbReference type="EMBL" id="AP017657">
    <property type="protein sequence ID" value="BAV66698.1"/>
    <property type="molecule type" value="Genomic_DNA"/>
</dbReference>
<feature type="chain" id="PRO_5009112646" evidence="4">
    <location>
        <begin position="21"/>
        <end position="331"/>
    </location>
</feature>
<sequence>MKQLVLVSALALAASSTSLAQTAPGPVAPGPIVPAIEPATLPPAGAGVPAGPPIADQPDIAPRYAPPPVNLMSRRNATLTPRERRSVELSDSWTGNADMPARGNEGAVMFTFGSTLPTVVCAPLYVCDITLQPGETVNDINVGDAVRWKLSPATSGQGQGATTHVIVKPTDAALRTNAIITTDRRVYVLTLVSRQKDWMPRIAFNYPEDAQAEWAAYRAARQAEQQATVMDTGQNVAALDFGYRISGDKPRWRPLRVYNDGSKTYVQFPAAMVSSEAPALVAIGADGKDQLVNYRLVGDRYVADKVLDRAALLSGVGRRQVKVEITRNGRQ</sequence>
<accession>A0A1E1F852</accession>
<protein>
    <submittedName>
        <fullName evidence="5">P-type conjugative transfer protein TrbG</fullName>
    </submittedName>
</protein>
<evidence type="ECO:0000313" key="6">
    <source>
        <dbReference type="Proteomes" id="UP000218272"/>
    </source>
</evidence>
<dbReference type="OrthoDB" id="9815808at2"/>
<name>A0A1E1F852_9SPHN</name>
<evidence type="ECO:0000313" key="5">
    <source>
        <dbReference type="EMBL" id="BAV66698.1"/>
    </source>
</evidence>
<feature type="region of interest" description="Disordered" evidence="3">
    <location>
        <begin position="43"/>
        <end position="98"/>
    </location>
</feature>
<keyword evidence="6" id="KW-1185">Reference proteome</keyword>
<dbReference type="InterPro" id="IPR010258">
    <property type="entry name" value="Conjugal_tfr_TrbG/VirB9/CagX"/>
</dbReference>
<evidence type="ECO:0000256" key="1">
    <source>
        <dbReference type="ARBA" id="ARBA00006135"/>
    </source>
</evidence>
<keyword evidence="2 4" id="KW-0732">Signal</keyword>
<reference evidence="5 6" key="1">
    <citation type="submission" date="2016-10" db="EMBL/GenBank/DDBJ databases">
        <title>Complete Genome Sequence of the Nonylphenol-Degrading Bacterium Sphingobium cloacae JCM 10874T.</title>
        <authorList>
            <person name="Ootsuka M."/>
            <person name="Nishizawa T."/>
            <person name="Ohta H."/>
        </authorList>
    </citation>
    <scope>NUCLEOTIDE SEQUENCE [LARGE SCALE GENOMIC DNA]</scope>
    <source>
        <strain evidence="5 6">JCM 10874</strain>
        <plasmid evidence="6">psclo_3 dna</plasmid>
    </source>
</reference>
<dbReference type="CDD" id="cd06911">
    <property type="entry name" value="VirB9_CagX_TrbG"/>
    <property type="match status" value="1"/>
</dbReference>
<dbReference type="InterPro" id="IPR014142">
    <property type="entry name" value="TrbG_Ti"/>
</dbReference>
<dbReference type="Proteomes" id="UP000218272">
    <property type="component" value="Plasmid pSCLO_3"/>
</dbReference>
<geneLocation type="plasmid" evidence="6">
    <name>psclo_3 dna</name>
</geneLocation>
<evidence type="ECO:0000256" key="3">
    <source>
        <dbReference type="SAM" id="MobiDB-lite"/>
    </source>
</evidence>
<proteinExistence type="inferred from homology"/>
<evidence type="ECO:0000256" key="2">
    <source>
        <dbReference type="ARBA" id="ARBA00022729"/>
    </source>
</evidence>